<dbReference type="Pfam" id="PF00583">
    <property type="entry name" value="Acetyltransf_1"/>
    <property type="match status" value="1"/>
</dbReference>
<sequence>MVRIRPLAEQDVSAVDALWDGDAVPFGGAATQLSVFSSVPGRVVVAEDDHGAILGHASLLRRAAWRGAYAPFRVRVTPTARGAGIGRALWEALAPEREAWESGRFVTSVDRDDPESRRTAARHGGAEVGLHIVSRLDLTASPPATQPPDPRARVHHPDLADRAERDRLYRFLTERGEDAPDAGPGVVLLQREMFDAWFTQDWQAVVLRIADEDVALTTAMGDGDAAHIVFTGVVPAHRGRGLATWVKQVHADEMRRRGFRTLRTENMADNAAILAVNARAGFHPVAGYVDIAFDPA</sequence>
<dbReference type="InterPro" id="IPR050832">
    <property type="entry name" value="Bact_Acetyltransf"/>
</dbReference>
<accession>A0ABR8NPD3</accession>
<feature type="domain" description="N-acetyltransferase" evidence="3">
    <location>
        <begin position="157"/>
        <end position="296"/>
    </location>
</feature>
<dbReference type="PANTHER" id="PTHR43877">
    <property type="entry name" value="AMINOALKYLPHOSPHONATE N-ACETYLTRANSFERASE-RELATED-RELATED"/>
    <property type="match status" value="1"/>
</dbReference>
<dbReference type="InterPro" id="IPR000182">
    <property type="entry name" value="GNAT_dom"/>
</dbReference>
<dbReference type="Pfam" id="PF13508">
    <property type="entry name" value="Acetyltransf_7"/>
    <property type="match status" value="1"/>
</dbReference>
<keyword evidence="1" id="KW-0808">Transferase</keyword>
<protein>
    <submittedName>
        <fullName evidence="4">GNAT family N-acetyltransferase</fullName>
    </submittedName>
</protein>
<proteinExistence type="predicted"/>
<gene>
    <name evidence="4" type="ORF">IF188_12345</name>
</gene>
<keyword evidence="2" id="KW-0012">Acyltransferase</keyword>
<evidence type="ECO:0000256" key="1">
    <source>
        <dbReference type="ARBA" id="ARBA00022679"/>
    </source>
</evidence>
<name>A0ABR8NPD3_9MICO</name>
<organism evidence="4 5">
    <name type="scientific">Microbacterium helvum</name>
    <dbReference type="NCBI Taxonomy" id="2773713"/>
    <lineage>
        <taxon>Bacteria</taxon>
        <taxon>Bacillati</taxon>
        <taxon>Actinomycetota</taxon>
        <taxon>Actinomycetes</taxon>
        <taxon>Micrococcales</taxon>
        <taxon>Microbacteriaceae</taxon>
        <taxon>Microbacterium</taxon>
    </lineage>
</organism>
<evidence type="ECO:0000313" key="4">
    <source>
        <dbReference type="EMBL" id="MBD3942489.1"/>
    </source>
</evidence>
<reference evidence="4 5" key="1">
    <citation type="submission" date="2020-09" db="EMBL/GenBank/DDBJ databases">
        <title>Isolation and identification of active actinomycetes.</title>
        <authorList>
            <person name="Li X."/>
        </authorList>
    </citation>
    <scope>NUCLEOTIDE SEQUENCE [LARGE SCALE GENOMIC DNA]</scope>
    <source>
        <strain evidence="4 5">NEAU-LLC</strain>
    </source>
</reference>
<dbReference type="CDD" id="cd04301">
    <property type="entry name" value="NAT_SF"/>
    <property type="match status" value="1"/>
</dbReference>
<dbReference type="Gene3D" id="3.40.630.30">
    <property type="match status" value="1"/>
</dbReference>
<dbReference type="RefSeq" id="WP_191172104.1">
    <property type="nucleotide sequence ID" value="NZ_JACXZS010000007.1"/>
</dbReference>
<evidence type="ECO:0000259" key="3">
    <source>
        <dbReference type="PROSITE" id="PS51186"/>
    </source>
</evidence>
<dbReference type="EMBL" id="JACXZS010000007">
    <property type="protein sequence ID" value="MBD3942489.1"/>
    <property type="molecule type" value="Genomic_DNA"/>
</dbReference>
<evidence type="ECO:0000313" key="5">
    <source>
        <dbReference type="Proteomes" id="UP000598426"/>
    </source>
</evidence>
<dbReference type="InterPro" id="IPR016181">
    <property type="entry name" value="Acyl_CoA_acyltransferase"/>
</dbReference>
<comment type="caution">
    <text evidence="4">The sequence shown here is derived from an EMBL/GenBank/DDBJ whole genome shotgun (WGS) entry which is preliminary data.</text>
</comment>
<dbReference type="Proteomes" id="UP000598426">
    <property type="component" value="Unassembled WGS sequence"/>
</dbReference>
<feature type="domain" description="N-acetyltransferase" evidence="3">
    <location>
        <begin position="2"/>
        <end position="145"/>
    </location>
</feature>
<keyword evidence="5" id="KW-1185">Reference proteome</keyword>
<evidence type="ECO:0000256" key="2">
    <source>
        <dbReference type="ARBA" id="ARBA00023315"/>
    </source>
</evidence>
<dbReference type="PROSITE" id="PS51186">
    <property type="entry name" value="GNAT"/>
    <property type="match status" value="2"/>
</dbReference>
<dbReference type="SUPFAM" id="SSF55729">
    <property type="entry name" value="Acyl-CoA N-acyltransferases (Nat)"/>
    <property type="match status" value="2"/>
</dbReference>